<dbReference type="InterPro" id="IPR014284">
    <property type="entry name" value="RNA_pol_sigma-70_dom"/>
</dbReference>
<dbReference type="Pfam" id="PF08281">
    <property type="entry name" value="Sigma70_r4_2"/>
    <property type="match status" value="1"/>
</dbReference>
<proteinExistence type="inferred from homology"/>
<reference evidence="7 8" key="1">
    <citation type="submission" date="2019-08" db="EMBL/GenBank/DDBJ databases">
        <title>Phlebobacter frassis gen. nov. sp. nov., a new member of family Sphingobacteriaceae isolated from sand fly rearing media.</title>
        <authorList>
            <person name="Kakumanu M.L."/>
            <person name="Marayati B.F."/>
            <person name="Wada-Katsumata A."/>
            <person name="Wasserberg G."/>
            <person name="Schal C."/>
            <person name="Apperson C.S."/>
            <person name="Ponnusamy L."/>
        </authorList>
    </citation>
    <scope>NUCLEOTIDE SEQUENCE [LARGE SCALE GENOMIC DNA]</scope>
    <source>
        <strain evidence="7 8">SSI9</strain>
    </source>
</reference>
<evidence type="ECO:0000256" key="3">
    <source>
        <dbReference type="ARBA" id="ARBA00023082"/>
    </source>
</evidence>
<dbReference type="AlphaFoldDB" id="A0A5D4H3A0"/>
<dbReference type="GO" id="GO:0006352">
    <property type="term" value="P:DNA-templated transcription initiation"/>
    <property type="evidence" value="ECO:0007669"/>
    <property type="project" value="InterPro"/>
</dbReference>
<evidence type="ECO:0000256" key="4">
    <source>
        <dbReference type="ARBA" id="ARBA00023163"/>
    </source>
</evidence>
<dbReference type="InterPro" id="IPR013325">
    <property type="entry name" value="RNA_pol_sigma_r2"/>
</dbReference>
<dbReference type="NCBIfam" id="TIGR02937">
    <property type="entry name" value="sigma70-ECF"/>
    <property type="match status" value="1"/>
</dbReference>
<dbReference type="Pfam" id="PF04542">
    <property type="entry name" value="Sigma70_r2"/>
    <property type="match status" value="1"/>
</dbReference>
<dbReference type="GO" id="GO:0016987">
    <property type="term" value="F:sigma factor activity"/>
    <property type="evidence" value="ECO:0007669"/>
    <property type="project" value="UniProtKB-KW"/>
</dbReference>
<dbReference type="InterPro" id="IPR036388">
    <property type="entry name" value="WH-like_DNA-bd_sf"/>
</dbReference>
<keyword evidence="4" id="KW-0804">Transcription</keyword>
<evidence type="ECO:0000256" key="2">
    <source>
        <dbReference type="ARBA" id="ARBA00023015"/>
    </source>
</evidence>
<dbReference type="Proteomes" id="UP000322362">
    <property type="component" value="Unassembled WGS sequence"/>
</dbReference>
<evidence type="ECO:0000259" key="6">
    <source>
        <dbReference type="Pfam" id="PF08281"/>
    </source>
</evidence>
<keyword evidence="2" id="KW-0805">Transcription regulation</keyword>
<dbReference type="InterPro" id="IPR039425">
    <property type="entry name" value="RNA_pol_sigma-70-like"/>
</dbReference>
<accession>A0A5D4H3A0</accession>
<evidence type="ECO:0000259" key="5">
    <source>
        <dbReference type="Pfam" id="PF04542"/>
    </source>
</evidence>
<sequence length="194" mass="22822">MNRYALSSDTELTVLLKQGDEVAYTEIYNRYSRKLMAMGYNYAKDSTLAEEIVQEVFIQLWEKRRNVDINTLSAYLATAIKFSVFRVIQRKRRQEAIAQEHYVKEEVVYDDERIYAKFLEEYVNGITEELPEKCRLVFHYSRNLHMSNKEISEELNIAEKTVEAHLTKAIKNVRKGLEGLGISTILINTFIKYF</sequence>
<dbReference type="InterPro" id="IPR013249">
    <property type="entry name" value="RNA_pol_sigma70_r4_t2"/>
</dbReference>
<feature type="domain" description="RNA polymerase sigma factor 70 region 4 type 2" evidence="6">
    <location>
        <begin position="128"/>
        <end position="171"/>
    </location>
</feature>
<organism evidence="7 8">
    <name type="scientific">Sphingobacterium phlebotomi</name>
    <dbReference type="NCBI Taxonomy" id="2605433"/>
    <lineage>
        <taxon>Bacteria</taxon>
        <taxon>Pseudomonadati</taxon>
        <taxon>Bacteroidota</taxon>
        <taxon>Sphingobacteriia</taxon>
        <taxon>Sphingobacteriales</taxon>
        <taxon>Sphingobacteriaceae</taxon>
        <taxon>Sphingobacterium</taxon>
    </lineage>
</organism>
<dbReference type="GO" id="GO:0003677">
    <property type="term" value="F:DNA binding"/>
    <property type="evidence" value="ECO:0007669"/>
    <property type="project" value="InterPro"/>
</dbReference>
<gene>
    <name evidence="7" type="ORF">FXV77_15960</name>
</gene>
<protein>
    <submittedName>
        <fullName evidence="7">RNA polymerase sigma-70 factor</fullName>
    </submittedName>
</protein>
<dbReference type="InterPro" id="IPR007627">
    <property type="entry name" value="RNA_pol_sigma70_r2"/>
</dbReference>
<evidence type="ECO:0000313" key="7">
    <source>
        <dbReference type="EMBL" id="TYR34509.1"/>
    </source>
</evidence>
<dbReference type="NCBIfam" id="TIGR02985">
    <property type="entry name" value="Sig70_bacteroi1"/>
    <property type="match status" value="1"/>
</dbReference>
<comment type="caution">
    <text evidence="7">The sequence shown here is derived from an EMBL/GenBank/DDBJ whole genome shotgun (WGS) entry which is preliminary data.</text>
</comment>
<dbReference type="InterPro" id="IPR013324">
    <property type="entry name" value="RNA_pol_sigma_r3/r4-like"/>
</dbReference>
<feature type="domain" description="RNA polymerase sigma-70 region 2" evidence="5">
    <location>
        <begin position="27"/>
        <end position="93"/>
    </location>
</feature>
<dbReference type="EMBL" id="VTAV01000012">
    <property type="protein sequence ID" value="TYR34509.1"/>
    <property type="molecule type" value="Genomic_DNA"/>
</dbReference>
<evidence type="ECO:0000256" key="1">
    <source>
        <dbReference type="ARBA" id="ARBA00010641"/>
    </source>
</evidence>
<comment type="similarity">
    <text evidence="1">Belongs to the sigma-70 factor family. ECF subfamily.</text>
</comment>
<keyword evidence="3" id="KW-0731">Sigma factor</keyword>
<dbReference type="SUPFAM" id="SSF88946">
    <property type="entry name" value="Sigma2 domain of RNA polymerase sigma factors"/>
    <property type="match status" value="1"/>
</dbReference>
<dbReference type="InterPro" id="IPR014327">
    <property type="entry name" value="RNA_pol_sigma70_bacteroid"/>
</dbReference>
<dbReference type="RefSeq" id="WP_148920231.1">
    <property type="nucleotide sequence ID" value="NZ_VTAV01000012.1"/>
</dbReference>
<evidence type="ECO:0000313" key="8">
    <source>
        <dbReference type="Proteomes" id="UP000322362"/>
    </source>
</evidence>
<keyword evidence="8" id="KW-1185">Reference proteome</keyword>
<dbReference type="PANTHER" id="PTHR43133">
    <property type="entry name" value="RNA POLYMERASE ECF-TYPE SIGMA FACTO"/>
    <property type="match status" value="1"/>
</dbReference>
<dbReference type="SUPFAM" id="SSF88659">
    <property type="entry name" value="Sigma3 and sigma4 domains of RNA polymerase sigma factors"/>
    <property type="match status" value="1"/>
</dbReference>
<name>A0A5D4H3A0_9SPHI</name>
<dbReference type="Gene3D" id="1.10.1740.10">
    <property type="match status" value="1"/>
</dbReference>
<dbReference type="PANTHER" id="PTHR43133:SF46">
    <property type="entry name" value="RNA POLYMERASE SIGMA-70 FACTOR ECF SUBFAMILY"/>
    <property type="match status" value="1"/>
</dbReference>
<dbReference type="Gene3D" id="1.10.10.10">
    <property type="entry name" value="Winged helix-like DNA-binding domain superfamily/Winged helix DNA-binding domain"/>
    <property type="match status" value="1"/>
</dbReference>